<evidence type="ECO:0000256" key="1">
    <source>
        <dbReference type="ARBA" id="ARBA00004613"/>
    </source>
</evidence>
<dbReference type="FunFam" id="2.40.70.10:FF:000050">
    <property type="entry name" value="Aspartic proteinase CDR1"/>
    <property type="match status" value="1"/>
</dbReference>
<evidence type="ECO:0000313" key="10">
    <source>
        <dbReference type="EMBL" id="RZB97244.1"/>
    </source>
</evidence>
<evidence type="ECO:0000313" key="9">
    <source>
        <dbReference type="EMBL" id="RZB97243.1"/>
    </source>
</evidence>
<dbReference type="InterPro" id="IPR032861">
    <property type="entry name" value="TAXi_N"/>
</dbReference>
<sequence>MPFNLLPPLSFTLNLYILKMHPLVFLSLALYLLSTVSSREVSEGQRGFSIDLIHRDSPLSPFYKPSLTPSDRIINTALRSIYQLNRASHSDLNEKKTLERVRIPNHGEYLMRFYIGTPPVERLAIADTASDLIWVQCSPCETCFPQDTPLFEPHKSSTFANLSCDSQPCTSSNIYYCPLVGNLCLYTNTYGDGSSTKGVLCTESIHFGSQTVTFPKTIFGCGSNNDFMHQISNKVTGIVGLGAGPLSLVSQLGDQIGHKFSYCLLPFTSTSTIKLKFGNDTTITGNGVVSTPLIIDPHYPSYYFLHLVGITIGQKMLQVRTTDHTNGNIIIDLGTVLTYLEVNFYHNFVTLLREALGISETKDDIPYPFDFCFPNQANITFPKIVFQFTGAKVFLSPKNLFFRFDDLNMICLAVLPDFYAKGFSVFGNLAQVDFQVEYDRKGKKVSFAPADCSKN</sequence>
<dbReference type="InterPro" id="IPR034161">
    <property type="entry name" value="Pepsin-like_plant"/>
</dbReference>
<comment type="caution">
    <text evidence="9">The sequence shown here is derived from an EMBL/GenBank/DDBJ whole genome shotgun (WGS) entry which is preliminary data.</text>
</comment>
<dbReference type="Gramene" id="XM_028391367.1">
    <property type="protein sequence ID" value="XP_028247168.1"/>
    <property type="gene ID" value="LOC114424509"/>
</dbReference>
<dbReference type="FunFam" id="2.40.70.10:FF:000051">
    <property type="entry name" value="Putative aspartic protease"/>
    <property type="match status" value="1"/>
</dbReference>
<comment type="similarity">
    <text evidence="2">Belongs to the peptidase A1 family.</text>
</comment>
<evidence type="ECO:0000313" key="12">
    <source>
        <dbReference type="Proteomes" id="UP000289340"/>
    </source>
</evidence>
<evidence type="ECO:0000256" key="3">
    <source>
        <dbReference type="ARBA" id="ARBA00022525"/>
    </source>
</evidence>
<gene>
    <name evidence="9" type="ORF">D0Y65_020761</name>
</gene>
<evidence type="ECO:0000313" key="11">
    <source>
        <dbReference type="EMBL" id="RZB97246.1"/>
    </source>
</evidence>
<keyword evidence="4" id="KW-0645">Protease</keyword>
<dbReference type="GO" id="GO:0006508">
    <property type="term" value="P:proteolysis"/>
    <property type="evidence" value="ECO:0007669"/>
    <property type="project" value="UniProtKB-KW"/>
</dbReference>
<dbReference type="Proteomes" id="UP000289340">
    <property type="component" value="Chromosome 8"/>
</dbReference>
<dbReference type="Gene3D" id="2.40.70.10">
    <property type="entry name" value="Acid Proteases"/>
    <property type="match status" value="2"/>
</dbReference>
<dbReference type="Pfam" id="PF14543">
    <property type="entry name" value="TAXi_N"/>
    <property type="match status" value="1"/>
</dbReference>
<name>A0A445JFM8_GLYSO</name>
<comment type="subcellular location">
    <subcellularLocation>
        <location evidence="1">Secreted</location>
    </subcellularLocation>
</comment>
<dbReference type="PANTHER" id="PTHR47967:SF128">
    <property type="entry name" value="ASPARTIC PROTEINASE CDR1-LIKE"/>
    <property type="match status" value="1"/>
</dbReference>
<keyword evidence="6" id="KW-0378">Hydrolase</keyword>
<evidence type="ECO:0000256" key="7">
    <source>
        <dbReference type="ARBA" id="ARBA00023180"/>
    </source>
</evidence>
<dbReference type="InterPro" id="IPR021109">
    <property type="entry name" value="Peptidase_aspartic_dom_sf"/>
</dbReference>
<dbReference type="PROSITE" id="PS51767">
    <property type="entry name" value="PEPTIDASE_A1"/>
    <property type="match status" value="1"/>
</dbReference>
<dbReference type="InterPro" id="IPR033121">
    <property type="entry name" value="PEPTIDASE_A1"/>
</dbReference>
<keyword evidence="3" id="KW-0964">Secreted</keyword>
<dbReference type="EMBL" id="QZWG01000008">
    <property type="protein sequence ID" value="RZB97246.1"/>
    <property type="molecule type" value="Genomic_DNA"/>
</dbReference>
<keyword evidence="12" id="KW-1185">Reference proteome</keyword>
<dbReference type="PANTHER" id="PTHR47967">
    <property type="entry name" value="OS07G0603500 PROTEIN-RELATED"/>
    <property type="match status" value="1"/>
</dbReference>
<accession>A0A445JFM8</accession>
<dbReference type="EMBL" id="QZWG01000008">
    <property type="protein sequence ID" value="RZB97244.1"/>
    <property type="molecule type" value="Genomic_DNA"/>
</dbReference>
<reference evidence="9 12" key="1">
    <citation type="submission" date="2018-09" db="EMBL/GenBank/DDBJ databases">
        <title>A high-quality reference genome of wild soybean provides a powerful tool to mine soybean genomes.</title>
        <authorList>
            <person name="Xie M."/>
            <person name="Chung C.Y.L."/>
            <person name="Li M.-W."/>
            <person name="Wong F.-L."/>
            <person name="Chan T.-F."/>
            <person name="Lam H.-M."/>
        </authorList>
    </citation>
    <scope>NUCLEOTIDE SEQUENCE [LARGE SCALE GENOMIC DNA]</scope>
    <source>
        <strain evidence="12">cv. W05</strain>
        <tissue evidence="9">Hypocotyl of etiolated seedlings</tissue>
    </source>
</reference>
<dbReference type="GO" id="GO:0005576">
    <property type="term" value="C:extracellular region"/>
    <property type="evidence" value="ECO:0007669"/>
    <property type="project" value="UniProtKB-SubCell"/>
</dbReference>
<evidence type="ECO:0000256" key="6">
    <source>
        <dbReference type="ARBA" id="ARBA00022801"/>
    </source>
</evidence>
<dbReference type="CDD" id="cd05476">
    <property type="entry name" value="pepsin_A_like_plant"/>
    <property type="match status" value="1"/>
</dbReference>
<protein>
    <submittedName>
        <fullName evidence="9">Aspartic proteinase CDR1 isoform A</fullName>
    </submittedName>
    <submittedName>
        <fullName evidence="10">Aspartic proteinase CDR1 isoform B</fullName>
    </submittedName>
    <submittedName>
        <fullName evidence="11">Aspartic proteinase CDR1 isoform D</fullName>
    </submittedName>
</protein>
<evidence type="ECO:0000256" key="4">
    <source>
        <dbReference type="ARBA" id="ARBA00022670"/>
    </source>
</evidence>
<dbReference type="GO" id="GO:0004190">
    <property type="term" value="F:aspartic-type endopeptidase activity"/>
    <property type="evidence" value="ECO:0007669"/>
    <property type="project" value="UniProtKB-KW"/>
</dbReference>
<proteinExistence type="inferred from homology"/>
<evidence type="ECO:0000256" key="2">
    <source>
        <dbReference type="ARBA" id="ARBA00007447"/>
    </source>
</evidence>
<dbReference type="InterPro" id="IPR032799">
    <property type="entry name" value="TAXi_C"/>
</dbReference>
<dbReference type="AlphaFoldDB" id="A0A445JFM8"/>
<dbReference type="Pfam" id="PF14541">
    <property type="entry name" value="TAXi_C"/>
    <property type="match status" value="1"/>
</dbReference>
<dbReference type="InterPro" id="IPR051708">
    <property type="entry name" value="Plant_Aspart_Prot_A1"/>
</dbReference>
<evidence type="ECO:0000256" key="5">
    <source>
        <dbReference type="ARBA" id="ARBA00022750"/>
    </source>
</evidence>
<feature type="domain" description="Peptidase A1" evidence="8">
    <location>
        <begin position="109"/>
        <end position="448"/>
    </location>
</feature>
<dbReference type="SUPFAM" id="SSF50630">
    <property type="entry name" value="Acid proteases"/>
    <property type="match status" value="1"/>
</dbReference>
<evidence type="ECO:0000259" key="8">
    <source>
        <dbReference type="PROSITE" id="PS51767"/>
    </source>
</evidence>
<keyword evidence="7" id="KW-0325">Glycoprotein</keyword>
<keyword evidence="5" id="KW-0064">Aspartyl protease</keyword>
<dbReference type="EMBL" id="QZWG01000008">
    <property type="protein sequence ID" value="RZB97243.1"/>
    <property type="molecule type" value="Genomic_DNA"/>
</dbReference>
<organism evidence="9 12">
    <name type="scientific">Glycine soja</name>
    <name type="common">Wild soybean</name>
    <dbReference type="NCBI Taxonomy" id="3848"/>
    <lineage>
        <taxon>Eukaryota</taxon>
        <taxon>Viridiplantae</taxon>
        <taxon>Streptophyta</taxon>
        <taxon>Embryophyta</taxon>
        <taxon>Tracheophyta</taxon>
        <taxon>Spermatophyta</taxon>
        <taxon>Magnoliopsida</taxon>
        <taxon>eudicotyledons</taxon>
        <taxon>Gunneridae</taxon>
        <taxon>Pentapetalae</taxon>
        <taxon>rosids</taxon>
        <taxon>fabids</taxon>
        <taxon>Fabales</taxon>
        <taxon>Fabaceae</taxon>
        <taxon>Papilionoideae</taxon>
        <taxon>50 kb inversion clade</taxon>
        <taxon>NPAAA clade</taxon>
        <taxon>indigoferoid/millettioid clade</taxon>
        <taxon>Phaseoleae</taxon>
        <taxon>Glycine</taxon>
        <taxon>Glycine subgen. Soja</taxon>
    </lineage>
</organism>